<protein>
    <submittedName>
        <fullName evidence="1">Uncharacterized protein</fullName>
    </submittedName>
</protein>
<dbReference type="EMBL" id="FNEN01000005">
    <property type="protein sequence ID" value="SDI72126.1"/>
    <property type="molecule type" value="Genomic_DNA"/>
</dbReference>
<organism evidence="1 2">
    <name type="scientific">Natribacillus halophilus</name>
    <dbReference type="NCBI Taxonomy" id="549003"/>
    <lineage>
        <taxon>Bacteria</taxon>
        <taxon>Bacillati</taxon>
        <taxon>Bacillota</taxon>
        <taxon>Bacilli</taxon>
        <taxon>Bacillales</taxon>
        <taxon>Bacillaceae</taxon>
        <taxon>Natribacillus</taxon>
    </lineage>
</organism>
<evidence type="ECO:0000313" key="1">
    <source>
        <dbReference type="EMBL" id="SDI72126.1"/>
    </source>
</evidence>
<reference evidence="1 2" key="1">
    <citation type="submission" date="2016-10" db="EMBL/GenBank/DDBJ databases">
        <authorList>
            <person name="de Groot N.N."/>
        </authorList>
    </citation>
    <scope>NUCLEOTIDE SEQUENCE [LARGE SCALE GENOMIC DNA]</scope>
    <source>
        <strain evidence="1 2">DSM 21771</strain>
    </source>
</reference>
<proteinExistence type="predicted"/>
<sequence>MKAAGLIAKEADKPIATARGEVDRTNLLLKKLINYMGKRYQWTQRREANVDLDIPFLNP</sequence>
<evidence type="ECO:0000313" key="2">
    <source>
        <dbReference type="Proteomes" id="UP000198853"/>
    </source>
</evidence>
<gene>
    <name evidence="1" type="ORF">SAMN04488123_10559</name>
</gene>
<keyword evidence="2" id="KW-1185">Reference proteome</keyword>
<accession>A0A1G8MWA9</accession>
<name>A0A1G8MWA9_9BACI</name>
<dbReference type="Proteomes" id="UP000198853">
    <property type="component" value="Unassembled WGS sequence"/>
</dbReference>
<dbReference type="AlphaFoldDB" id="A0A1G8MWA9"/>